<protein>
    <submittedName>
        <fullName evidence="1">Uncharacterized protein</fullName>
    </submittedName>
</protein>
<keyword evidence="2" id="KW-1185">Reference proteome</keyword>
<sequence length="59" mass="6891">MQKDHQFNESNYCSRIVKYDSKRGHSRGTNTIAYMSARYSEKLLSPELSYQAMSPFYSS</sequence>
<dbReference type="AlphaFoldDB" id="A0A2T3ZZW0"/>
<name>A0A2T3ZZW0_TRIHA</name>
<organism evidence="1 2">
    <name type="scientific">Trichoderma harzianum CBS 226.95</name>
    <dbReference type="NCBI Taxonomy" id="983964"/>
    <lineage>
        <taxon>Eukaryota</taxon>
        <taxon>Fungi</taxon>
        <taxon>Dikarya</taxon>
        <taxon>Ascomycota</taxon>
        <taxon>Pezizomycotina</taxon>
        <taxon>Sordariomycetes</taxon>
        <taxon>Hypocreomycetidae</taxon>
        <taxon>Hypocreales</taxon>
        <taxon>Hypocreaceae</taxon>
        <taxon>Trichoderma</taxon>
    </lineage>
</organism>
<evidence type="ECO:0000313" key="1">
    <source>
        <dbReference type="EMBL" id="PTB50339.1"/>
    </source>
</evidence>
<proteinExistence type="predicted"/>
<accession>A0A2T3ZZW0</accession>
<dbReference type="RefSeq" id="XP_024770016.1">
    <property type="nucleotide sequence ID" value="XM_024919759.1"/>
</dbReference>
<dbReference type="EMBL" id="KZ679688">
    <property type="protein sequence ID" value="PTB50339.1"/>
    <property type="molecule type" value="Genomic_DNA"/>
</dbReference>
<dbReference type="Proteomes" id="UP000241690">
    <property type="component" value="Unassembled WGS sequence"/>
</dbReference>
<evidence type="ECO:0000313" key="2">
    <source>
        <dbReference type="Proteomes" id="UP000241690"/>
    </source>
</evidence>
<gene>
    <name evidence="1" type="ORF">M431DRAFT_511906</name>
</gene>
<dbReference type="GeneID" id="36628328"/>
<reference evidence="1 2" key="1">
    <citation type="submission" date="2016-07" db="EMBL/GenBank/DDBJ databases">
        <title>Multiple horizontal gene transfer events from other fungi enriched the ability of initially mycotrophic Trichoderma (Ascomycota) to feed on dead plant biomass.</title>
        <authorList>
            <consortium name="DOE Joint Genome Institute"/>
            <person name="Aerts A."/>
            <person name="Atanasova L."/>
            <person name="Chenthamara K."/>
            <person name="Zhang J."/>
            <person name="Grujic M."/>
            <person name="Henrissat B."/>
            <person name="Kuo A."/>
            <person name="Salamov A."/>
            <person name="Lipzen A."/>
            <person name="Labutti K."/>
            <person name="Barry K."/>
            <person name="Miao Y."/>
            <person name="Rahimi M.J."/>
            <person name="Shen Q."/>
            <person name="Grigoriev I.V."/>
            <person name="Kubicek C.P."/>
            <person name="Druzhinina I.S."/>
        </authorList>
    </citation>
    <scope>NUCLEOTIDE SEQUENCE [LARGE SCALE GENOMIC DNA]</scope>
    <source>
        <strain evidence="1 2">CBS 226.95</strain>
    </source>
</reference>